<name>A0ABW3C254_SPHXN</name>
<evidence type="ECO:0000313" key="2">
    <source>
        <dbReference type="EMBL" id="MFD0847756.1"/>
    </source>
</evidence>
<evidence type="ECO:0000256" key="1">
    <source>
        <dbReference type="SAM" id="Phobius"/>
    </source>
</evidence>
<keyword evidence="1" id="KW-1133">Transmembrane helix</keyword>
<keyword evidence="1" id="KW-0472">Membrane</keyword>
<dbReference type="InterPro" id="IPR018750">
    <property type="entry name" value="DUF2306_membrane"/>
</dbReference>
<dbReference type="RefSeq" id="WP_381487298.1">
    <property type="nucleotide sequence ID" value="NZ_JBHTIK010000002.1"/>
</dbReference>
<feature type="transmembrane region" description="Helical" evidence="1">
    <location>
        <begin position="80"/>
        <end position="102"/>
    </location>
</feature>
<organism evidence="2 3">
    <name type="scientific">Sphingosinicella xenopeptidilytica</name>
    <dbReference type="NCBI Taxonomy" id="364098"/>
    <lineage>
        <taxon>Bacteria</taxon>
        <taxon>Pseudomonadati</taxon>
        <taxon>Pseudomonadota</taxon>
        <taxon>Alphaproteobacteria</taxon>
        <taxon>Sphingomonadales</taxon>
        <taxon>Sphingosinicellaceae</taxon>
        <taxon>Sphingosinicella</taxon>
    </lineage>
</organism>
<proteinExistence type="predicted"/>
<feature type="transmembrane region" description="Helical" evidence="1">
    <location>
        <begin position="47"/>
        <end position="68"/>
    </location>
</feature>
<keyword evidence="3" id="KW-1185">Reference proteome</keyword>
<accession>A0ABW3C254</accession>
<feature type="transmembrane region" description="Helical" evidence="1">
    <location>
        <begin position="174"/>
        <end position="194"/>
    </location>
</feature>
<dbReference type="Pfam" id="PF10067">
    <property type="entry name" value="DUF2306"/>
    <property type="match status" value="1"/>
</dbReference>
<feature type="transmembrane region" description="Helical" evidence="1">
    <location>
        <begin position="7"/>
        <end position="27"/>
    </location>
</feature>
<dbReference type="EMBL" id="JBHTIK010000002">
    <property type="protein sequence ID" value="MFD0847756.1"/>
    <property type="molecule type" value="Genomic_DNA"/>
</dbReference>
<sequence length="206" mass="22176">MPSVLRLPGILMGLAVLTSAIILWVVALPLLNGARFAQHAQHVPLVYAHAAGGVVMILAGTANIYIGWTRRGFGWHRRIGRVYFLGGVLGAGTALALSIAAYHEPRSVGAATGTLAAVWLLVAAMGWRAARNGRIESHRQWMIRSYVLTWTFVGCRIVTQFPGFPVFSALGEEAISAAIWVNWVVPLVVCEVALQWRAGSAKNLPG</sequence>
<reference evidence="3" key="1">
    <citation type="journal article" date="2019" name="Int. J. Syst. Evol. Microbiol.">
        <title>The Global Catalogue of Microorganisms (GCM) 10K type strain sequencing project: providing services to taxonomists for standard genome sequencing and annotation.</title>
        <authorList>
            <consortium name="The Broad Institute Genomics Platform"/>
            <consortium name="The Broad Institute Genome Sequencing Center for Infectious Disease"/>
            <person name="Wu L."/>
            <person name="Ma J."/>
        </authorList>
    </citation>
    <scope>NUCLEOTIDE SEQUENCE [LARGE SCALE GENOMIC DNA]</scope>
    <source>
        <strain evidence="3">CCUG 52537</strain>
    </source>
</reference>
<evidence type="ECO:0000313" key="3">
    <source>
        <dbReference type="Proteomes" id="UP001597124"/>
    </source>
</evidence>
<comment type="caution">
    <text evidence="2">The sequence shown here is derived from an EMBL/GenBank/DDBJ whole genome shotgun (WGS) entry which is preliminary data.</text>
</comment>
<feature type="transmembrane region" description="Helical" evidence="1">
    <location>
        <begin position="147"/>
        <end position="168"/>
    </location>
</feature>
<gene>
    <name evidence="2" type="ORF">ACFQ00_05410</name>
</gene>
<dbReference type="Proteomes" id="UP001597124">
    <property type="component" value="Unassembled WGS sequence"/>
</dbReference>
<keyword evidence="1" id="KW-0812">Transmembrane</keyword>
<feature type="transmembrane region" description="Helical" evidence="1">
    <location>
        <begin position="108"/>
        <end position="127"/>
    </location>
</feature>
<protein>
    <submittedName>
        <fullName evidence="2">DUF2306 domain-containing protein</fullName>
    </submittedName>
</protein>